<gene>
    <name evidence="1" type="ORF">FAZ69_07400</name>
</gene>
<comment type="caution">
    <text evidence="1">The sequence shown here is derived from an EMBL/GenBank/DDBJ whole genome shotgun (WGS) entry which is preliminary data.</text>
</comment>
<protein>
    <submittedName>
        <fullName evidence="1">Uncharacterized protein</fullName>
    </submittedName>
</protein>
<evidence type="ECO:0000313" key="2">
    <source>
        <dbReference type="Proteomes" id="UP000305539"/>
    </source>
</evidence>
<dbReference type="AlphaFoldDB" id="A0A4U1ICD0"/>
<proteinExistence type="predicted"/>
<keyword evidence="2" id="KW-1185">Reference proteome</keyword>
<name>A0A4U1ICD0_9BURK</name>
<reference evidence="1 2" key="1">
    <citation type="submission" date="2019-04" db="EMBL/GenBank/DDBJ databases">
        <title>Trinickia sp. 7GSK02, isolated from subtropical forest soil.</title>
        <authorList>
            <person name="Gao Z.-H."/>
            <person name="Qiu L.-H."/>
        </authorList>
    </citation>
    <scope>NUCLEOTIDE SEQUENCE [LARGE SCALE GENOMIC DNA]</scope>
    <source>
        <strain evidence="1 2">7GSK02</strain>
    </source>
</reference>
<sequence length="93" mass="10093">MSGGVLGRVAPQKRRIGFNPTTPGRHGTANFAVFLAKKDSVDVNANADIAYEMALKSTMERLILQSLPGAGRYGRLWRARMRGASARPVFSCV</sequence>
<organism evidence="1 2">
    <name type="scientific">Trinickia terrae</name>
    <dbReference type="NCBI Taxonomy" id="2571161"/>
    <lineage>
        <taxon>Bacteria</taxon>
        <taxon>Pseudomonadati</taxon>
        <taxon>Pseudomonadota</taxon>
        <taxon>Betaproteobacteria</taxon>
        <taxon>Burkholderiales</taxon>
        <taxon>Burkholderiaceae</taxon>
        <taxon>Trinickia</taxon>
    </lineage>
</organism>
<dbReference type="Proteomes" id="UP000305539">
    <property type="component" value="Unassembled WGS sequence"/>
</dbReference>
<dbReference type="RefSeq" id="WP_136893293.1">
    <property type="nucleotide sequence ID" value="NZ_SWJE01000003.1"/>
</dbReference>
<evidence type="ECO:0000313" key="1">
    <source>
        <dbReference type="EMBL" id="TKC91177.1"/>
    </source>
</evidence>
<accession>A0A4U1ICD0</accession>
<dbReference type="EMBL" id="SWJE01000003">
    <property type="protein sequence ID" value="TKC91177.1"/>
    <property type="molecule type" value="Genomic_DNA"/>
</dbReference>